<accession>A0A194XD85</accession>
<reference evidence="1 2" key="1">
    <citation type="submission" date="2015-10" db="EMBL/GenBank/DDBJ databases">
        <title>Full genome of DAOMC 229536 Phialocephala scopiformis, a fungal endophyte of spruce producing the potent anti-insectan compound rugulosin.</title>
        <authorList>
            <consortium name="DOE Joint Genome Institute"/>
            <person name="Walker A.K."/>
            <person name="Frasz S.L."/>
            <person name="Seifert K.A."/>
            <person name="Miller J.D."/>
            <person name="Mondo S.J."/>
            <person name="Labutti K."/>
            <person name="Lipzen A."/>
            <person name="Dockter R."/>
            <person name="Kennedy M."/>
            <person name="Grigoriev I.V."/>
            <person name="Spatafora J.W."/>
        </authorList>
    </citation>
    <scope>NUCLEOTIDE SEQUENCE [LARGE SCALE GENOMIC DNA]</scope>
    <source>
        <strain evidence="1 2">CBS 120377</strain>
    </source>
</reference>
<name>A0A194XD85_MOLSC</name>
<gene>
    <name evidence="1" type="ORF">LY89DRAFT_684045</name>
</gene>
<dbReference type="AlphaFoldDB" id="A0A194XD85"/>
<dbReference type="OrthoDB" id="5397827at2759"/>
<dbReference type="EMBL" id="KQ947413">
    <property type="protein sequence ID" value="KUJ18119.1"/>
    <property type="molecule type" value="Genomic_DNA"/>
</dbReference>
<dbReference type="Proteomes" id="UP000070700">
    <property type="component" value="Unassembled WGS sequence"/>
</dbReference>
<organism evidence="1 2">
    <name type="scientific">Mollisia scopiformis</name>
    <name type="common">Conifer needle endophyte fungus</name>
    <name type="synonym">Phialocephala scopiformis</name>
    <dbReference type="NCBI Taxonomy" id="149040"/>
    <lineage>
        <taxon>Eukaryota</taxon>
        <taxon>Fungi</taxon>
        <taxon>Dikarya</taxon>
        <taxon>Ascomycota</taxon>
        <taxon>Pezizomycotina</taxon>
        <taxon>Leotiomycetes</taxon>
        <taxon>Helotiales</taxon>
        <taxon>Mollisiaceae</taxon>
        <taxon>Mollisia</taxon>
    </lineage>
</organism>
<dbReference type="InParanoid" id="A0A194XD85"/>
<evidence type="ECO:0000313" key="1">
    <source>
        <dbReference type="EMBL" id="KUJ18119.1"/>
    </source>
</evidence>
<sequence length="133" mass="15163">MAAFVWSTNFKQNSPFADMLPSWGDFFRHPIASSKTFLEVVKLNADHNTAETMERRRRKVEDVQKRAAYRKAHGLDTEEGFGGWTAKSEKEVLGPGIPINDVAIAQEGEGEIVPEQQDVRHEKKPLKKWLGIW</sequence>
<dbReference type="GeneID" id="28824531"/>
<keyword evidence="2" id="KW-1185">Reference proteome</keyword>
<proteinExistence type="predicted"/>
<protein>
    <submittedName>
        <fullName evidence="1">Uncharacterized protein</fullName>
    </submittedName>
</protein>
<dbReference type="RefSeq" id="XP_018072474.1">
    <property type="nucleotide sequence ID" value="XM_018214805.1"/>
</dbReference>
<dbReference type="KEGG" id="psco:LY89DRAFT_684045"/>
<evidence type="ECO:0000313" key="2">
    <source>
        <dbReference type="Proteomes" id="UP000070700"/>
    </source>
</evidence>